<dbReference type="RefSeq" id="WP_078712713.1">
    <property type="nucleotide sequence ID" value="NZ_FUWY01000008.1"/>
</dbReference>
<dbReference type="Pfam" id="PF12663">
    <property type="entry name" value="DUF3788"/>
    <property type="match status" value="1"/>
</dbReference>
<accession>A0A1T4Q5E0</accession>
<dbReference type="Proteomes" id="UP000243297">
    <property type="component" value="Unassembled WGS sequence"/>
</dbReference>
<evidence type="ECO:0008006" key="3">
    <source>
        <dbReference type="Google" id="ProtNLM"/>
    </source>
</evidence>
<evidence type="ECO:0000313" key="1">
    <source>
        <dbReference type="EMBL" id="SJZ98992.1"/>
    </source>
</evidence>
<evidence type="ECO:0000313" key="2">
    <source>
        <dbReference type="Proteomes" id="UP000243297"/>
    </source>
</evidence>
<organism evidence="1 2">
    <name type="scientific">Anaerorhabdus furcosa</name>
    <dbReference type="NCBI Taxonomy" id="118967"/>
    <lineage>
        <taxon>Bacteria</taxon>
        <taxon>Bacillati</taxon>
        <taxon>Bacillota</taxon>
        <taxon>Erysipelotrichia</taxon>
        <taxon>Erysipelotrichales</taxon>
        <taxon>Erysipelotrichaceae</taxon>
        <taxon>Anaerorhabdus</taxon>
    </lineage>
</organism>
<dbReference type="STRING" id="118967.SAMN02745191_2327"/>
<proteinExistence type="predicted"/>
<sequence length="146" mass="17299">MYERMLDKQTMPSIEEFIETCGKRKQYFIQIDQFLIDELKLKKNLRFPYGNQYGWGMKYASKNKHICDIFAEKDAFTVMLRMDNKQFDHVFHSVSKDTQELIQNKYPCSDGGWIHFRILNLNDLTDLKLLLTMKATNQIGGKSQDE</sequence>
<dbReference type="OrthoDB" id="9090890at2"/>
<gene>
    <name evidence="1" type="ORF">SAMN02745191_2327</name>
</gene>
<dbReference type="InterPro" id="IPR024265">
    <property type="entry name" value="DUF3788"/>
</dbReference>
<keyword evidence="2" id="KW-1185">Reference proteome</keyword>
<dbReference type="AlphaFoldDB" id="A0A1T4Q5E0"/>
<protein>
    <recommendedName>
        <fullName evidence="3">DUF3788 domain-containing protein</fullName>
    </recommendedName>
</protein>
<reference evidence="2" key="1">
    <citation type="submission" date="2017-02" db="EMBL/GenBank/DDBJ databases">
        <authorList>
            <person name="Varghese N."/>
            <person name="Submissions S."/>
        </authorList>
    </citation>
    <scope>NUCLEOTIDE SEQUENCE [LARGE SCALE GENOMIC DNA]</scope>
    <source>
        <strain evidence="2">ATCC 25662</strain>
    </source>
</reference>
<name>A0A1T4Q5E0_9FIRM</name>
<dbReference type="EMBL" id="FUWY01000008">
    <property type="protein sequence ID" value="SJZ98992.1"/>
    <property type="molecule type" value="Genomic_DNA"/>
</dbReference>